<dbReference type="PANTHER" id="PTHR46111:SF1">
    <property type="entry name" value="RIBOSOMAL RNA SMALL SUBUNIT METHYLTRANSFERASE I"/>
    <property type="match status" value="1"/>
</dbReference>
<dbReference type="NCBIfam" id="TIGR00096">
    <property type="entry name" value="16S rRNA (cytidine(1402)-2'-O)-methyltransferase"/>
    <property type="match status" value="1"/>
</dbReference>
<reference evidence="7" key="1">
    <citation type="journal article" date="2023" name="Front. Microbiol.">
        <title>Genome analysis of Candidatus Aschnera chinzeii, the bacterial endosymbiont of the blood-sucking bat fly Penicillidia jenynsii (Insecta: Diptera: Nycteribiidae).</title>
        <authorList>
            <person name="Koga R."/>
            <person name="Moriyama M."/>
            <person name="Nozaki T."/>
            <person name="Fukatsu T."/>
        </authorList>
    </citation>
    <scope>NUCLEOTIDE SEQUENCE</scope>
    <source>
        <strain evidence="7">Kw-01</strain>
    </source>
</reference>
<evidence type="ECO:0000256" key="3">
    <source>
        <dbReference type="ARBA" id="ARBA00022603"/>
    </source>
</evidence>
<evidence type="ECO:0000256" key="2">
    <source>
        <dbReference type="ARBA" id="ARBA00022552"/>
    </source>
</evidence>
<dbReference type="PIRSF" id="PIRSF005917">
    <property type="entry name" value="MTase_YraL"/>
    <property type="match status" value="1"/>
</dbReference>
<dbReference type="EMBL" id="AP028961">
    <property type="protein sequence ID" value="BET44670.1"/>
    <property type="molecule type" value="Genomic_DNA"/>
</dbReference>
<dbReference type="AlphaFoldDB" id="A0AAT9G4P9"/>
<gene>
    <name evidence="7" type="primary">rsmI</name>
    <name evidence="7" type="ORF">ACHINZ_3420</name>
</gene>
<sequence length="258" mass="29734">MHVLKHVDYIAAEDTRRTGILLCYFHIKTRLISFHSYNEKTKTKILLLKLKEGKKIALVSDAGTPTINDPGYYLVNQCHKANIQIIPLPGACAAITALSASGLTGNRFCYEGFLPIHTIARQNLLSTLIYETRTLIFYEVKHRIKDTIMDMITIFGNNRYVVLARELTKKWESIQGFPLIELLRWITYDSKHIYGEMILLVEGYKKCSHTDLSLSVDILKAFNILKKFLSLKEAIIITAKLYKFKKNILYNYLLKNKI</sequence>
<dbReference type="SUPFAM" id="SSF53790">
    <property type="entry name" value="Tetrapyrrole methylase"/>
    <property type="match status" value="1"/>
</dbReference>
<evidence type="ECO:0000313" key="7">
    <source>
        <dbReference type="EMBL" id="BET44670.1"/>
    </source>
</evidence>
<evidence type="ECO:0000256" key="4">
    <source>
        <dbReference type="ARBA" id="ARBA00022679"/>
    </source>
</evidence>
<dbReference type="FunFam" id="3.30.950.10:FF:000002">
    <property type="entry name" value="Ribosomal RNA small subunit methyltransferase I"/>
    <property type="match status" value="1"/>
</dbReference>
<keyword evidence="1" id="KW-0963">Cytoplasm</keyword>
<evidence type="ECO:0000256" key="1">
    <source>
        <dbReference type="ARBA" id="ARBA00022490"/>
    </source>
</evidence>
<keyword evidence="5" id="KW-0949">S-adenosyl-L-methionine</keyword>
<proteinExistence type="predicted"/>
<keyword evidence="2" id="KW-0698">rRNA processing</keyword>
<evidence type="ECO:0000256" key="5">
    <source>
        <dbReference type="ARBA" id="ARBA00022691"/>
    </source>
</evidence>
<feature type="domain" description="Tetrapyrrole methylase" evidence="6">
    <location>
        <begin position="2"/>
        <end position="174"/>
    </location>
</feature>
<dbReference type="InterPro" id="IPR014777">
    <property type="entry name" value="4pyrrole_Mease_sub1"/>
</dbReference>
<dbReference type="PROSITE" id="PS01296">
    <property type="entry name" value="RSMI"/>
    <property type="match status" value="1"/>
</dbReference>
<dbReference type="GO" id="GO:0006364">
    <property type="term" value="P:rRNA processing"/>
    <property type="evidence" value="ECO:0007669"/>
    <property type="project" value="UniProtKB-KW"/>
</dbReference>
<dbReference type="Gene3D" id="3.40.1010.10">
    <property type="entry name" value="Cobalt-precorrin-4 Transmethylase, Domain 1"/>
    <property type="match status" value="1"/>
</dbReference>
<dbReference type="InterPro" id="IPR000878">
    <property type="entry name" value="4pyrrol_Mease"/>
</dbReference>
<dbReference type="Pfam" id="PF00590">
    <property type="entry name" value="TP_methylase"/>
    <property type="match status" value="1"/>
</dbReference>
<dbReference type="PANTHER" id="PTHR46111">
    <property type="entry name" value="RIBOSOMAL RNA SMALL SUBUNIT METHYLTRANSFERASE I"/>
    <property type="match status" value="1"/>
</dbReference>
<keyword evidence="3" id="KW-0489">Methyltransferase</keyword>
<dbReference type="Gene3D" id="3.30.950.10">
    <property type="entry name" value="Methyltransferase, Cobalt-precorrin-4 Transmethylase, Domain 2"/>
    <property type="match status" value="1"/>
</dbReference>
<dbReference type="CDD" id="cd11648">
    <property type="entry name" value="RsmI"/>
    <property type="match status" value="1"/>
</dbReference>
<protein>
    <submittedName>
        <fullName evidence="7">16S rRNA (Cytidine(1402)-2'-O)-methyltransferase</fullName>
    </submittedName>
</protein>
<dbReference type="GO" id="GO:0032259">
    <property type="term" value="P:methylation"/>
    <property type="evidence" value="ECO:0007669"/>
    <property type="project" value="UniProtKB-KW"/>
</dbReference>
<dbReference type="InterPro" id="IPR008189">
    <property type="entry name" value="rRNA_ssu_MeTfrase_I"/>
</dbReference>
<keyword evidence="4" id="KW-0808">Transferase</keyword>
<name>A0AAT9G4P9_9ENTR</name>
<organism evidence="7">
    <name type="scientific">Candidatus Aschnera chinzeii</name>
    <dbReference type="NCBI Taxonomy" id="1485666"/>
    <lineage>
        <taxon>Bacteria</taxon>
        <taxon>Pseudomonadati</taxon>
        <taxon>Pseudomonadota</taxon>
        <taxon>Gammaproteobacteria</taxon>
        <taxon>Enterobacterales</taxon>
        <taxon>Enterobacteriaceae</taxon>
        <taxon>Candidatus Aschnera</taxon>
    </lineage>
</organism>
<reference evidence="7" key="2">
    <citation type="submission" date="2023-10" db="EMBL/GenBank/DDBJ databases">
        <authorList>
            <person name="Koga R."/>
            <person name="Fukatsu T."/>
        </authorList>
    </citation>
    <scope>NUCLEOTIDE SEQUENCE</scope>
    <source>
        <strain evidence="7">Kw-01</strain>
    </source>
</reference>
<dbReference type="InterPro" id="IPR018063">
    <property type="entry name" value="SAM_MeTrfase_RsmI_CS"/>
</dbReference>
<dbReference type="InterPro" id="IPR014776">
    <property type="entry name" value="4pyrrole_Mease_sub2"/>
</dbReference>
<accession>A0AAT9G4P9</accession>
<dbReference type="InterPro" id="IPR035996">
    <property type="entry name" value="4pyrrol_Methylase_sf"/>
</dbReference>
<evidence type="ECO:0000259" key="6">
    <source>
        <dbReference type="Pfam" id="PF00590"/>
    </source>
</evidence>
<dbReference type="GO" id="GO:0008168">
    <property type="term" value="F:methyltransferase activity"/>
    <property type="evidence" value="ECO:0007669"/>
    <property type="project" value="UniProtKB-KW"/>
</dbReference>